<organism evidence="1 2">
    <name type="scientific">Streptacidiphilus jeojiensis</name>
    <dbReference type="NCBI Taxonomy" id="3229225"/>
    <lineage>
        <taxon>Bacteria</taxon>
        <taxon>Bacillati</taxon>
        <taxon>Actinomycetota</taxon>
        <taxon>Actinomycetes</taxon>
        <taxon>Kitasatosporales</taxon>
        <taxon>Streptomycetaceae</taxon>
        <taxon>Streptacidiphilus</taxon>
    </lineage>
</organism>
<dbReference type="Proteomes" id="UP001592581">
    <property type="component" value="Unassembled WGS sequence"/>
</dbReference>
<name>A0ABV6XXP4_9ACTN</name>
<reference evidence="1 2" key="1">
    <citation type="submission" date="2024-06" db="EMBL/GenBank/DDBJ databases">
        <authorList>
            <person name="Lee S.D."/>
        </authorList>
    </citation>
    <scope>NUCLEOTIDE SEQUENCE [LARGE SCALE GENOMIC DNA]</scope>
    <source>
        <strain evidence="1 2">N1-10</strain>
    </source>
</reference>
<evidence type="ECO:0000313" key="1">
    <source>
        <dbReference type="EMBL" id="MFC1443043.1"/>
    </source>
</evidence>
<sequence length="52" mass="5116">MLMCQFPLLSQAASESQTAVVTRAGAGPIAAPLPSALGTAQSSSVAVTTVRA</sequence>
<protein>
    <submittedName>
        <fullName evidence="1">Uncharacterized protein</fullName>
    </submittedName>
</protein>
<comment type="caution">
    <text evidence="1">The sequence shown here is derived from an EMBL/GenBank/DDBJ whole genome shotgun (WGS) entry which is preliminary data.</text>
</comment>
<gene>
    <name evidence="1" type="ORF">ABUW04_32845</name>
</gene>
<proteinExistence type="predicted"/>
<dbReference type="RefSeq" id="WP_380568242.1">
    <property type="nucleotide sequence ID" value="NZ_JBEUKS010000015.1"/>
</dbReference>
<dbReference type="EMBL" id="JBEUKS010000015">
    <property type="protein sequence ID" value="MFC1443043.1"/>
    <property type="molecule type" value="Genomic_DNA"/>
</dbReference>
<accession>A0ABV6XXP4</accession>
<evidence type="ECO:0000313" key="2">
    <source>
        <dbReference type="Proteomes" id="UP001592581"/>
    </source>
</evidence>
<keyword evidence="2" id="KW-1185">Reference proteome</keyword>